<reference evidence="4 5" key="1">
    <citation type="submission" date="2019-05" db="EMBL/GenBank/DDBJ databases">
        <title>Arcobacter sp. nov., isolated from sea sediment.</title>
        <authorList>
            <person name="Kim W."/>
        </authorList>
    </citation>
    <scope>NUCLEOTIDE SEQUENCE [LARGE SCALE GENOMIC DNA]</scope>
    <source>
        <strain evidence="4 5">CAU 1517</strain>
    </source>
</reference>
<sequence length="244" mass="27583">MSDSLKSLSKGLQVYKEIVNYGKPIQASTLCSKMNINKSTMSRILQTLSNEDYIEYLDDSNEIIPKSLENEQNKKTKIQLLVQKTKPLLEEISKLTNECAYLGIFDNNKVLYLNQVDNSSRKLKTRNNIGLQTPLHTSALGKSILAFGNYSLENLKLNQYTHNTIKNLEELNQTLEDVQKNGYSIDYSEFQDNMCCTAVPLFNHENILIGAVGISGTKERLTMEKLNLLGKEISSLVEGYNIIC</sequence>
<dbReference type="InterPro" id="IPR036388">
    <property type="entry name" value="WH-like_DNA-bd_sf"/>
</dbReference>
<dbReference type="InterPro" id="IPR029016">
    <property type="entry name" value="GAF-like_dom_sf"/>
</dbReference>
<gene>
    <name evidence="4" type="ORF">FDK22_09690</name>
</gene>
<evidence type="ECO:0000256" key="2">
    <source>
        <dbReference type="ARBA" id="ARBA00023163"/>
    </source>
</evidence>
<dbReference type="Gene3D" id="3.30.450.40">
    <property type="match status" value="1"/>
</dbReference>
<evidence type="ECO:0000256" key="1">
    <source>
        <dbReference type="ARBA" id="ARBA00023015"/>
    </source>
</evidence>
<dbReference type="InterPro" id="IPR036390">
    <property type="entry name" value="WH_DNA-bd_sf"/>
</dbReference>
<evidence type="ECO:0000313" key="4">
    <source>
        <dbReference type="EMBL" id="TLP37585.1"/>
    </source>
</evidence>
<accession>A0A5R8XZM4</accession>
<dbReference type="InterPro" id="IPR014757">
    <property type="entry name" value="Tscrpt_reg_IclR_C"/>
</dbReference>
<dbReference type="Proteomes" id="UP000308901">
    <property type="component" value="Unassembled WGS sequence"/>
</dbReference>
<dbReference type="RefSeq" id="WP_138152730.1">
    <property type="nucleotide sequence ID" value="NZ_VANU01000004.1"/>
</dbReference>
<evidence type="ECO:0000313" key="5">
    <source>
        <dbReference type="Proteomes" id="UP000308901"/>
    </source>
</evidence>
<evidence type="ECO:0000259" key="3">
    <source>
        <dbReference type="PROSITE" id="PS51078"/>
    </source>
</evidence>
<dbReference type="PANTHER" id="PTHR30136">
    <property type="entry name" value="HELIX-TURN-HELIX TRANSCRIPTIONAL REGULATOR, ICLR FAMILY"/>
    <property type="match status" value="1"/>
</dbReference>
<dbReference type="EMBL" id="VANU01000004">
    <property type="protein sequence ID" value="TLP37585.1"/>
    <property type="molecule type" value="Genomic_DNA"/>
</dbReference>
<organism evidence="4 5">
    <name type="scientific">Arcobacter arenosus</name>
    <dbReference type="NCBI Taxonomy" id="2576037"/>
    <lineage>
        <taxon>Bacteria</taxon>
        <taxon>Pseudomonadati</taxon>
        <taxon>Campylobacterota</taxon>
        <taxon>Epsilonproteobacteria</taxon>
        <taxon>Campylobacterales</taxon>
        <taxon>Arcobacteraceae</taxon>
        <taxon>Arcobacter</taxon>
    </lineage>
</organism>
<keyword evidence="1" id="KW-0805">Transcription regulation</keyword>
<feature type="domain" description="IclR-ED" evidence="3">
    <location>
        <begin position="66"/>
        <end position="244"/>
    </location>
</feature>
<dbReference type="InterPro" id="IPR050707">
    <property type="entry name" value="HTH_MetabolicPath_Reg"/>
</dbReference>
<dbReference type="GO" id="GO:0045892">
    <property type="term" value="P:negative regulation of DNA-templated transcription"/>
    <property type="evidence" value="ECO:0007669"/>
    <property type="project" value="TreeGrafter"/>
</dbReference>
<dbReference type="AlphaFoldDB" id="A0A5R8XZM4"/>
<keyword evidence="2" id="KW-0804">Transcription</keyword>
<dbReference type="SUPFAM" id="SSF55781">
    <property type="entry name" value="GAF domain-like"/>
    <property type="match status" value="1"/>
</dbReference>
<protein>
    <submittedName>
        <fullName evidence="4">IclR family transcriptional regulator</fullName>
    </submittedName>
</protein>
<dbReference type="OrthoDB" id="5343498at2"/>
<keyword evidence="5" id="KW-1185">Reference proteome</keyword>
<dbReference type="GO" id="GO:0003677">
    <property type="term" value="F:DNA binding"/>
    <property type="evidence" value="ECO:0007669"/>
    <property type="project" value="TreeGrafter"/>
</dbReference>
<name>A0A5R8XZM4_9BACT</name>
<dbReference type="Pfam" id="PF01614">
    <property type="entry name" value="IclR_C"/>
    <property type="match status" value="1"/>
</dbReference>
<dbReference type="Gene3D" id="1.10.10.10">
    <property type="entry name" value="Winged helix-like DNA-binding domain superfamily/Winged helix DNA-binding domain"/>
    <property type="match status" value="1"/>
</dbReference>
<dbReference type="PANTHER" id="PTHR30136:SF24">
    <property type="entry name" value="HTH-TYPE TRANSCRIPTIONAL REPRESSOR ALLR"/>
    <property type="match status" value="1"/>
</dbReference>
<comment type="caution">
    <text evidence="4">The sequence shown here is derived from an EMBL/GenBank/DDBJ whole genome shotgun (WGS) entry which is preliminary data.</text>
</comment>
<dbReference type="SUPFAM" id="SSF46785">
    <property type="entry name" value="Winged helix' DNA-binding domain"/>
    <property type="match status" value="1"/>
</dbReference>
<dbReference type="GO" id="GO:0003700">
    <property type="term" value="F:DNA-binding transcription factor activity"/>
    <property type="evidence" value="ECO:0007669"/>
    <property type="project" value="TreeGrafter"/>
</dbReference>
<proteinExistence type="predicted"/>
<dbReference type="PROSITE" id="PS51078">
    <property type="entry name" value="ICLR_ED"/>
    <property type="match status" value="1"/>
</dbReference>